<gene>
    <name evidence="5" type="ORF">ACFQ27_13480</name>
</gene>
<protein>
    <submittedName>
        <fullName evidence="5">Penicillin acylase family protein</fullName>
    </submittedName>
</protein>
<evidence type="ECO:0000313" key="5">
    <source>
        <dbReference type="EMBL" id="MFD1191595.1"/>
    </source>
</evidence>
<evidence type="ECO:0000313" key="6">
    <source>
        <dbReference type="Proteomes" id="UP001597216"/>
    </source>
</evidence>
<dbReference type="CDD" id="cd03747">
    <property type="entry name" value="Ntn_PGA_like"/>
    <property type="match status" value="1"/>
</dbReference>
<dbReference type="PANTHER" id="PTHR34218">
    <property type="entry name" value="PEPTIDASE S45 PENICILLIN AMIDASE"/>
    <property type="match status" value="1"/>
</dbReference>
<keyword evidence="4" id="KW-0732">Signal</keyword>
<dbReference type="Proteomes" id="UP001597216">
    <property type="component" value="Unassembled WGS sequence"/>
</dbReference>
<dbReference type="PANTHER" id="PTHR34218:SF4">
    <property type="entry name" value="ACYL-HOMOSERINE LACTONE ACYLASE QUIP"/>
    <property type="match status" value="1"/>
</dbReference>
<dbReference type="RefSeq" id="WP_377353941.1">
    <property type="nucleotide sequence ID" value="NZ_JBHTLQ010000030.1"/>
</dbReference>
<comment type="similarity">
    <text evidence="1">Belongs to the peptidase S45 family.</text>
</comment>
<dbReference type="Gene3D" id="1.10.1400.10">
    <property type="match status" value="1"/>
</dbReference>
<proteinExistence type="inferred from homology"/>
<feature type="signal peptide" evidence="4">
    <location>
        <begin position="1"/>
        <end position="19"/>
    </location>
</feature>
<organism evidence="5 6">
    <name type="scientific">Phenylobacterium conjunctum</name>
    <dbReference type="NCBI Taxonomy" id="1298959"/>
    <lineage>
        <taxon>Bacteria</taxon>
        <taxon>Pseudomonadati</taxon>
        <taxon>Pseudomonadota</taxon>
        <taxon>Alphaproteobacteria</taxon>
        <taxon>Caulobacterales</taxon>
        <taxon>Caulobacteraceae</taxon>
        <taxon>Phenylobacterium</taxon>
    </lineage>
</organism>
<dbReference type="EMBL" id="JBHTLQ010000030">
    <property type="protein sequence ID" value="MFD1191595.1"/>
    <property type="molecule type" value="Genomic_DNA"/>
</dbReference>
<evidence type="ECO:0000256" key="3">
    <source>
        <dbReference type="ARBA" id="ARBA00023145"/>
    </source>
</evidence>
<keyword evidence="2" id="KW-0378">Hydrolase</keyword>
<keyword evidence="3" id="KW-0865">Zymogen</keyword>
<dbReference type="InterPro" id="IPR023343">
    <property type="entry name" value="Penicillin_amidase_dom1"/>
</dbReference>
<evidence type="ECO:0000256" key="2">
    <source>
        <dbReference type="ARBA" id="ARBA00022801"/>
    </source>
</evidence>
<dbReference type="InterPro" id="IPR014395">
    <property type="entry name" value="Pen/GL7ACA/AHL_acylase"/>
</dbReference>
<dbReference type="InterPro" id="IPR002692">
    <property type="entry name" value="S45"/>
</dbReference>
<evidence type="ECO:0000256" key="1">
    <source>
        <dbReference type="ARBA" id="ARBA00006586"/>
    </source>
</evidence>
<dbReference type="PIRSF" id="PIRSF001227">
    <property type="entry name" value="Pen_acylase"/>
    <property type="match status" value="1"/>
</dbReference>
<dbReference type="InterPro" id="IPR043147">
    <property type="entry name" value="Penicillin_amidase_A-knob"/>
</dbReference>
<dbReference type="InterPro" id="IPR043146">
    <property type="entry name" value="Penicillin_amidase_N_B-knob"/>
</dbReference>
<sequence>MKRLALAIAAVCLTTQAQAAPHPVAGLEKPAEIRIDRYGVPHIYAGSVRDAFFLQGYNVARDRLWQIDLWRKRGLGLLAKDFGPAYAAQDRAARLFLFRGDMKTEWASYGPDARSSTDAFVAGINAYVREIRAGARPLPKEFALAGSKPDLWSPDDVVRIRSHGLTRNVTNEVGRARIACVAGIDAARLYKNLEPDWAPKLPAGLDPCDIPADVLDDYQLATQGVKFGGTQARAALDIPPDALGSNNWTIAGSHTATGRPILANDPHREHSLPSLRYIAHLEAPGFSVIGAGEPALPGVSIGHNATAAFGLTIFPADQEDLYVYETDPKDANRYRYGQGWEAMRLVQEKLVVKGEAKPRTITLKFTRHGPVIHETADKHRAFSLRTAWSAPGTSAYFGSTGYMSATSWPAFKGSLDHWGAPTENQVYADTAGHIGWVAAGLVPRRPNWDGLTPVPGDGRYEWAGFLKADELPSAADPAQGWIATANAMNLPDGYPVAERKVGFEWSNASRLNRISEVLGANPKVSIRDAATLQTDPTDVSARPLIALLQPLKSDDPQVSQALNLLRTWDLRTGAHSAAAAVYETWATKHLGGAVIARTAPAAARPILGQGDLAAVTRYLQAPDQAFGPDPTAGRDAVLLTALKSAMQELTGRMGPDVTTWSWGRLHVAEFHHALTPLAPADQKAALGAGPAPMSGTGLSPMAATWRESDFRLTAGASFRMVLDVGAWDNSLVINTPGQSGNPDSPHFRDLFPLWVSGQYAPLLYSRAAVEAATEEVLELVPGRDPPALSSLADKLRVATDRRH</sequence>
<name>A0ABW3T3J6_9CAUL</name>
<evidence type="ECO:0000256" key="4">
    <source>
        <dbReference type="SAM" id="SignalP"/>
    </source>
</evidence>
<dbReference type="Pfam" id="PF01804">
    <property type="entry name" value="Penicil_amidase"/>
    <property type="match status" value="1"/>
</dbReference>
<dbReference type="Gene3D" id="3.60.20.10">
    <property type="entry name" value="Glutamine Phosphoribosylpyrophosphate, subunit 1, domain 1"/>
    <property type="match status" value="1"/>
</dbReference>
<dbReference type="Gene3D" id="2.30.120.10">
    <property type="match status" value="1"/>
</dbReference>
<dbReference type="SUPFAM" id="SSF56235">
    <property type="entry name" value="N-terminal nucleophile aminohydrolases (Ntn hydrolases)"/>
    <property type="match status" value="1"/>
</dbReference>
<dbReference type="Gene3D" id="1.10.439.10">
    <property type="entry name" value="Penicillin Amidohydrolase, domain 1"/>
    <property type="match status" value="1"/>
</dbReference>
<accession>A0ABW3T3J6</accession>
<comment type="caution">
    <text evidence="5">The sequence shown here is derived from an EMBL/GenBank/DDBJ whole genome shotgun (WGS) entry which is preliminary data.</text>
</comment>
<keyword evidence="6" id="KW-1185">Reference proteome</keyword>
<reference evidence="6" key="1">
    <citation type="journal article" date="2019" name="Int. J. Syst. Evol. Microbiol.">
        <title>The Global Catalogue of Microorganisms (GCM) 10K type strain sequencing project: providing services to taxonomists for standard genome sequencing and annotation.</title>
        <authorList>
            <consortium name="The Broad Institute Genomics Platform"/>
            <consortium name="The Broad Institute Genome Sequencing Center for Infectious Disease"/>
            <person name="Wu L."/>
            <person name="Ma J."/>
        </authorList>
    </citation>
    <scope>NUCLEOTIDE SEQUENCE [LARGE SCALE GENOMIC DNA]</scope>
    <source>
        <strain evidence="6">CCUG 55074</strain>
    </source>
</reference>
<dbReference type="InterPro" id="IPR029055">
    <property type="entry name" value="Ntn_hydrolases_N"/>
</dbReference>
<feature type="chain" id="PRO_5045103987" evidence="4">
    <location>
        <begin position="20"/>
        <end position="803"/>
    </location>
</feature>